<dbReference type="Pfam" id="PF00892">
    <property type="entry name" value="EamA"/>
    <property type="match status" value="2"/>
</dbReference>
<keyword evidence="9" id="KW-1185">Reference proteome</keyword>
<evidence type="ECO:0000256" key="4">
    <source>
        <dbReference type="ARBA" id="ARBA00022989"/>
    </source>
</evidence>
<keyword evidence="3 6" id="KW-0812">Transmembrane</keyword>
<feature type="transmembrane region" description="Helical" evidence="6">
    <location>
        <begin position="177"/>
        <end position="195"/>
    </location>
</feature>
<evidence type="ECO:0000256" key="6">
    <source>
        <dbReference type="SAM" id="Phobius"/>
    </source>
</evidence>
<reference evidence="8 9" key="1">
    <citation type="submission" date="2018-04" db="EMBL/GenBank/DDBJ databases">
        <title>Genomic Encyclopedia of Archaeal and Bacterial Type Strains, Phase II (KMG-II): from individual species to whole genera.</title>
        <authorList>
            <person name="Goeker M."/>
        </authorList>
    </citation>
    <scope>NUCLEOTIDE SEQUENCE [LARGE SCALE GENOMIC DNA]</scope>
    <source>
        <strain evidence="8 9">DSM 29329</strain>
    </source>
</reference>
<feature type="transmembrane region" description="Helical" evidence="6">
    <location>
        <begin position="261"/>
        <end position="279"/>
    </location>
</feature>
<dbReference type="GO" id="GO:0016020">
    <property type="term" value="C:membrane"/>
    <property type="evidence" value="ECO:0007669"/>
    <property type="project" value="UniProtKB-SubCell"/>
</dbReference>
<evidence type="ECO:0000256" key="1">
    <source>
        <dbReference type="ARBA" id="ARBA00004141"/>
    </source>
</evidence>
<protein>
    <submittedName>
        <fullName evidence="8">Drug/metabolite transporter (DMT)-like permease</fullName>
    </submittedName>
</protein>
<evidence type="ECO:0000256" key="3">
    <source>
        <dbReference type="ARBA" id="ARBA00022692"/>
    </source>
</evidence>
<name>A0A2T6ARH1_9RHOB</name>
<evidence type="ECO:0000313" key="8">
    <source>
        <dbReference type="EMBL" id="PTX46429.1"/>
    </source>
</evidence>
<dbReference type="InterPro" id="IPR037185">
    <property type="entry name" value="EmrE-like"/>
</dbReference>
<feature type="domain" description="EamA" evidence="7">
    <location>
        <begin position="5"/>
        <end position="137"/>
    </location>
</feature>
<feature type="transmembrane region" description="Helical" evidence="6">
    <location>
        <begin position="238"/>
        <end position="255"/>
    </location>
</feature>
<feature type="transmembrane region" description="Helical" evidence="6">
    <location>
        <begin position="6"/>
        <end position="24"/>
    </location>
</feature>
<feature type="transmembrane region" description="Helical" evidence="6">
    <location>
        <begin position="77"/>
        <end position="102"/>
    </location>
</feature>
<feature type="transmembrane region" description="Helical" evidence="6">
    <location>
        <begin position="123"/>
        <end position="141"/>
    </location>
</feature>
<dbReference type="InterPro" id="IPR000620">
    <property type="entry name" value="EamA_dom"/>
</dbReference>
<comment type="caution">
    <text evidence="8">The sequence shown here is derived from an EMBL/GenBank/DDBJ whole genome shotgun (WGS) entry which is preliminary data.</text>
</comment>
<comment type="subcellular location">
    <subcellularLocation>
        <location evidence="1">Membrane</location>
        <topology evidence="1">Multi-pass membrane protein</topology>
    </subcellularLocation>
</comment>
<feature type="domain" description="EamA" evidence="7">
    <location>
        <begin position="149"/>
        <end position="277"/>
    </location>
</feature>
<dbReference type="SUPFAM" id="SSF103481">
    <property type="entry name" value="Multidrug resistance efflux transporter EmrE"/>
    <property type="match status" value="2"/>
</dbReference>
<dbReference type="RefSeq" id="WP_107977247.1">
    <property type="nucleotide sequence ID" value="NZ_BMEZ01000017.1"/>
</dbReference>
<evidence type="ECO:0000313" key="9">
    <source>
        <dbReference type="Proteomes" id="UP000244069"/>
    </source>
</evidence>
<dbReference type="AlphaFoldDB" id="A0A2T6ARH1"/>
<dbReference type="Gene3D" id="1.10.3730.20">
    <property type="match status" value="1"/>
</dbReference>
<feature type="transmembrane region" description="Helical" evidence="6">
    <location>
        <begin position="36"/>
        <end position="57"/>
    </location>
</feature>
<sequence>MDNLRGIGFMVAAMALFAVEDAFIKGVSAQLPTGQILLFIGIGGGIVFALMCRARGIRLLGPALLSRPVMLRNLTEIVGTLGFVTAITTIPLATASAILQAAPLFVTMGAALFYGEPVGWRRWSAIAVGFVGVLVIIRPGLAGFDPFSLFAVMGVIGLAGRDLASRAIPREITSFQVATYGFFMAIPTALIMLIFDHDVAMPEPRHWLMIAGAITVGLMGYVAITTAARTGDASAVTTFRYTRLVFALAIGMIVFGERPDALTFLGAALIIGSGLFTLIRERRLARAQARSLAPRPGVG</sequence>
<evidence type="ECO:0000256" key="5">
    <source>
        <dbReference type="ARBA" id="ARBA00023136"/>
    </source>
</evidence>
<dbReference type="PANTHER" id="PTHR22911">
    <property type="entry name" value="ACYL-MALONYL CONDENSING ENZYME-RELATED"/>
    <property type="match status" value="1"/>
</dbReference>
<dbReference type="OrthoDB" id="7165334at2"/>
<proteinExistence type="inferred from homology"/>
<dbReference type="PANTHER" id="PTHR22911:SF6">
    <property type="entry name" value="SOLUTE CARRIER FAMILY 35 MEMBER G1"/>
    <property type="match status" value="1"/>
</dbReference>
<organism evidence="8 9">
    <name type="scientific">Allosediminivita pacifica</name>
    <dbReference type="NCBI Taxonomy" id="1267769"/>
    <lineage>
        <taxon>Bacteria</taxon>
        <taxon>Pseudomonadati</taxon>
        <taxon>Pseudomonadota</taxon>
        <taxon>Alphaproteobacteria</taxon>
        <taxon>Rhodobacterales</taxon>
        <taxon>Paracoccaceae</taxon>
        <taxon>Allosediminivita</taxon>
    </lineage>
</organism>
<evidence type="ECO:0000256" key="2">
    <source>
        <dbReference type="ARBA" id="ARBA00009853"/>
    </source>
</evidence>
<keyword evidence="4 6" id="KW-1133">Transmembrane helix</keyword>
<dbReference type="EMBL" id="QBKN01000016">
    <property type="protein sequence ID" value="PTX46429.1"/>
    <property type="molecule type" value="Genomic_DNA"/>
</dbReference>
<keyword evidence="5 6" id="KW-0472">Membrane</keyword>
<feature type="transmembrane region" description="Helical" evidence="6">
    <location>
        <begin position="207"/>
        <end position="226"/>
    </location>
</feature>
<dbReference type="Proteomes" id="UP000244069">
    <property type="component" value="Unassembled WGS sequence"/>
</dbReference>
<evidence type="ECO:0000259" key="7">
    <source>
        <dbReference type="Pfam" id="PF00892"/>
    </source>
</evidence>
<accession>A0A2T6ARH1</accession>
<comment type="similarity">
    <text evidence="2">Belongs to the drug/metabolite transporter (DMT) superfamily. 10 TMS drug/metabolite exporter (DME) (TC 2.A.7.3) family.</text>
</comment>
<gene>
    <name evidence="8" type="ORF">C8N44_1164</name>
</gene>